<protein>
    <recommendedName>
        <fullName evidence="10">Ionotropic glutamate receptor C-terminal domain-containing protein</fullName>
    </recommendedName>
</protein>
<evidence type="ECO:0000256" key="5">
    <source>
        <dbReference type="ARBA" id="ARBA00023136"/>
    </source>
</evidence>
<evidence type="ECO:0000256" key="8">
    <source>
        <dbReference type="SAM" id="Phobius"/>
    </source>
</evidence>
<evidence type="ECO:0000256" key="3">
    <source>
        <dbReference type="ARBA" id="ARBA00022692"/>
    </source>
</evidence>
<dbReference type="PANTHER" id="PTHR42643:SF39">
    <property type="entry name" value="IONOTROPIC RECEPTOR 56A-RELATED"/>
    <property type="match status" value="1"/>
</dbReference>
<evidence type="ECO:0000313" key="9">
    <source>
        <dbReference type="EnsemblMetazoa" id="MDOA012195-PA"/>
    </source>
</evidence>
<organism evidence="9">
    <name type="scientific">Musca domestica</name>
    <name type="common">House fly</name>
    <dbReference type="NCBI Taxonomy" id="7370"/>
    <lineage>
        <taxon>Eukaryota</taxon>
        <taxon>Metazoa</taxon>
        <taxon>Ecdysozoa</taxon>
        <taxon>Arthropoda</taxon>
        <taxon>Hexapoda</taxon>
        <taxon>Insecta</taxon>
        <taxon>Pterygota</taxon>
        <taxon>Neoptera</taxon>
        <taxon>Endopterygota</taxon>
        <taxon>Diptera</taxon>
        <taxon>Brachycera</taxon>
        <taxon>Muscomorpha</taxon>
        <taxon>Muscoidea</taxon>
        <taxon>Muscidae</taxon>
        <taxon>Musca</taxon>
    </lineage>
</organism>
<accession>A0A1I8N6Z1</accession>
<feature type="transmembrane region" description="Helical" evidence="8">
    <location>
        <begin position="329"/>
        <end position="347"/>
    </location>
</feature>
<gene>
    <name evidence="9" type="primary">101890937</name>
</gene>
<keyword evidence="5 8" id="KW-0472">Membrane</keyword>
<keyword evidence="2" id="KW-1003">Cell membrane</keyword>
<evidence type="ECO:0000256" key="6">
    <source>
        <dbReference type="ARBA" id="ARBA00023170"/>
    </source>
</evidence>
<evidence type="ECO:0000256" key="7">
    <source>
        <dbReference type="ARBA" id="ARBA00023180"/>
    </source>
</evidence>
<keyword evidence="7" id="KW-0325">Glycoprotein</keyword>
<feature type="transmembrane region" description="Helical" evidence="8">
    <location>
        <begin position="572"/>
        <end position="596"/>
    </location>
</feature>
<dbReference type="AlphaFoldDB" id="A0A1I8N6Z1"/>
<dbReference type="STRING" id="7370.A0A1I8N6Z1"/>
<proteinExistence type="predicted"/>
<evidence type="ECO:0000256" key="1">
    <source>
        <dbReference type="ARBA" id="ARBA00004651"/>
    </source>
</evidence>
<dbReference type="Gene3D" id="1.10.287.70">
    <property type="match status" value="1"/>
</dbReference>
<sequence length="617" mass="71607">MILNTSIVGLLSILVKDPANISENSKGITPEIVNHTFIWNIVHDLHKRTPFNDLVFFISENLMTDPVRGEFFHNFWQNLPQIPLTIKINNSQKLNGYLSLPSMCLVFTSGEEDAIMETTAASMKGIRSIQTIFVLYSVSQTEDTFEVVSAIFSWAWKKQFMNTLLITLWNNIFIYDPYPRGRVVNITDNWSLENLFNFMERKDFKGYVIHTPVQRDFPRVFYMGRQRASRRNTTKLSGISGSLFRAFMKSINATLNYTSSPEEPKNIFQIIELVGNKSLEISVNSYTAMFKTISGLSYPVGINDWCLMVPYLNRTKANHFLSRSFHPSTWALIGFSCLYISLGIWLCSPPRQKDLSKSFLQAICSLMLIAPLKVLQLRLWRMRLLFVLLFVFGFLLTNIYLSKMASLLTAYSEPQQINSIEDIIGAQLPIMMMDYEYEVLLSYNFPQQFMDLIITVNKSQMDEHRDRLNTSYAYSSQTDRWKFLDMQQRFLKTPLFRLSQICIGPFFHVFPVQKDSHLDKPLKDFIILASDMGLLAHWKKVSFADALFLGYVQMIKIDEGLMPLNLHFFRSIWIIWSMGLVLSAVVFLVELNWALFCKIIDLIVDFLKKLRNKIYEV</sequence>
<name>A0A1I8N6Z1_MUSDO</name>
<evidence type="ECO:0008006" key="10">
    <source>
        <dbReference type="Google" id="ProtNLM"/>
    </source>
</evidence>
<evidence type="ECO:0000256" key="2">
    <source>
        <dbReference type="ARBA" id="ARBA00022475"/>
    </source>
</evidence>
<feature type="transmembrane region" description="Helical" evidence="8">
    <location>
        <begin position="382"/>
        <end position="401"/>
    </location>
</feature>
<dbReference type="VEuPathDB" id="VectorBase:MDOA012195"/>
<keyword evidence="3 8" id="KW-0812">Transmembrane</keyword>
<dbReference type="VEuPathDB" id="VectorBase:MDOMA2_013996"/>
<keyword evidence="4 8" id="KW-1133">Transmembrane helix</keyword>
<dbReference type="EnsemblMetazoa" id="MDOA012195-RA">
    <property type="protein sequence ID" value="MDOA012195-PA"/>
    <property type="gene ID" value="MDOA012195"/>
</dbReference>
<reference evidence="9" key="1">
    <citation type="submission" date="2020-05" db="UniProtKB">
        <authorList>
            <consortium name="EnsemblMetazoa"/>
        </authorList>
    </citation>
    <scope>IDENTIFICATION</scope>
    <source>
        <strain evidence="9">Aabys</strain>
    </source>
</reference>
<comment type="subcellular location">
    <subcellularLocation>
        <location evidence="1">Cell membrane</location>
        <topology evidence="1">Multi-pass membrane protein</topology>
    </subcellularLocation>
</comment>
<dbReference type="PANTHER" id="PTHR42643">
    <property type="entry name" value="IONOTROPIC RECEPTOR 20A-RELATED"/>
    <property type="match status" value="1"/>
</dbReference>
<keyword evidence="6" id="KW-0675">Receptor</keyword>
<evidence type="ECO:0000256" key="4">
    <source>
        <dbReference type="ARBA" id="ARBA00022989"/>
    </source>
</evidence>
<dbReference type="GO" id="GO:0005886">
    <property type="term" value="C:plasma membrane"/>
    <property type="evidence" value="ECO:0007669"/>
    <property type="project" value="UniProtKB-SubCell"/>
</dbReference>
<dbReference type="eggNOG" id="ENOG502T7C7">
    <property type="taxonomic scope" value="Eukaryota"/>
</dbReference>
<dbReference type="InterPro" id="IPR052192">
    <property type="entry name" value="Insect_Ionotropic_Sensory_Rcpt"/>
</dbReference>